<dbReference type="Proteomes" id="UP000075604">
    <property type="component" value="Unassembled WGS sequence"/>
</dbReference>
<accession>A0A150Q884</accession>
<evidence type="ECO:0000313" key="1">
    <source>
        <dbReference type="EMBL" id="KYF64194.1"/>
    </source>
</evidence>
<organism evidence="1 2">
    <name type="scientific">Sorangium cellulosum</name>
    <name type="common">Polyangium cellulosum</name>
    <dbReference type="NCBI Taxonomy" id="56"/>
    <lineage>
        <taxon>Bacteria</taxon>
        <taxon>Pseudomonadati</taxon>
        <taxon>Myxococcota</taxon>
        <taxon>Polyangia</taxon>
        <taxon>Polyangiales</taxon>
        <taxon>Polyangiaceae</taxon>
        <taxon>Sorangium</taxon>
    </lineage>
</organism>
<name>A0A150Q884_SORCE</name>
<dbReference type="EMBL" id="JELX01000540">
    <property type="protein sequence ID" value="KYF64194.1"/>
    <property type="molecule type" value="Genomic_DNA"/>
</dbReference>
<sequence>MLALPTQPLQSHWCNKGTVNIWCPAPALLVTCVTGVLVEEGAQAIEEVMLRRVAADGRVLVFNDWEAMTDYEHASRTRLTEATMSVLDAIEGGHFLLGSKVVVFGVQVANTAIRKLTVHPSRALFERALQDAIRERTPVGMT</sequence>
<reference evidence="1 2" key="1">
    <citation type="submission" date="2014-02" db="EMBL/GenBank/DDBJ databases">
        <title>The small core and large imbalanced accessory genome model reveals a collaborative survival strategy of Sorangium cellulosum strains in nature.</title>
        <authorList>
            <person name="Han K."/>
            <person name="Peng R."/>
            <person name="Blom J."/>
            <person name="Li Y.-Z."/>
        </authorList>
    </citation>
    <scope>NUCLEOTIDE SEQUENCE [LARGE SCALE GENOMIC DNA]</scope>
    <source>
        <strain evidence="1 2">So0157-18</strain>
    </source>
</reference>
<proteinExistence type="predicted"/>
<dbReference type="AlphaFoldDB" id="A0A150Q884"/>
<comment type="caution">
    <text evidence="1">The sequence shown here is derived from an EMBL/GenBank/DDBJ whole genome shotgun (WGS) entry which is preliminary data.</text>
</comment>
<gene>
    <name evidence="1" type="ORF">BE04_45530</name>
</gene>
<evidence type="ECO:0000313" key="2">
    <source>
        <dbReference type="Proteomes" id="UP000075604"/>
    </source>
</evidence>
<protein>
    <submittedName>
        <fullName evidence="1">Uncharacterized protein</fullName>
    </submittedName>
</protein>